<gene>
    <name evidence="3" type="ORF">PAN0_011d4275</name>
</gene>
<feature type="transmembrane region" description="Helical" evidence="2">
    <location>
        <begin position="164"/>
        <end position="183"/>
    </location>
</feature>
<dbReference type="GeneID" id="26305155"/>
<dbReference type="RefSeq" id="XP_014655731.1">
    <property type="nucleotide sequence ID" value="XM_014800245.1"/>
</dbReference>
<keyword evidence="2" id="KW-0812">Transmembrane</keyword>
<sequence length="768" mass="84322">MTRRGSPGKQGSMTSPEEFIEDEKWEWRSLQALEEVYRHERCERREDDGNLDTMEKTHLISWYHGYGPTRRKLQRHPPQTHDLSGLNFGEPARWAATGPSVAKTGRAAEADRIAWLPSAAADMAEAFAPCLPHTTVAVPQSGYTPTDVHFWEADVERMWKSKTLILLQIMVVLILAQSALAAVEQDYPIFPLPEEVPPESQDGRIIYTGPVNEDLYPVVQRPAPISQNLPSSKPGTRPTLVAADMARGQDGVLVPGRPYALRLSPEVKPTGWRGLLPKWKTGAVTSSTDQMQQLLRERRPLDAVFNPTAVPDTAALSRAYYSVKLPGNGRDAEVLQMMQKKGKPFYAMGARGKVFYFDTKDGKSWTFTDKVSDADRQGVSANLEQANKQYQAAVAAEAEARARIQNRMLARQQAARAARAATVAREGAASSSKWLQKIKGWFGSAPDVLRPVHFWTSGKRVWRTQRLASPDNQLVITLLFFPSRSSSLSKPIWIIAAARNAAAMLNFRTMLGNILRASFLAHLLLLVCDVAGAPVQRGSSLPPILENSPFGAQPIGTDPALIPGLQATRARAALRRLQGQSAFAGTNTFLPKMREVTSAPAGKGGSKSWWPWSGSGAASTDAEINELLHASPISQAGKGISTNPATVGRSYQAVKLPGEGMDALVVSRMMQQRKPFFVEGAKGRVWLLTLTGDFSAYRAARQQESIAVLVRDAIKSWPIPTVSVRNTGLQQQVTRAGRSAEANAPLWEQLSDAWFGKVRQGVKYIRPA</sequence>
<reference evidence="3" key="1">
    <citation type="submission" date="2014-07" db="EMBL/GenBank/DDBJ databases">
        <title>Draft genome sequence of the yeast Pseudozyma antarctica JCM 10317 known as a producer of lipase B which used in a wide range of industrial applications.</title>
        <authorList>
            <person name="Morita T."/>
            <person name="Saika A."/>
            <person name="Koike H."/>
        </authorList>
    </citation>
    <scope>NUCLEOTIDE SEQUENCE</scope>
    <source>
        <strain evidence="3">JCM 10317</strain>
    </source>
</reference>
<name>A0A081CHA7_PSEA2</name>
<dbReference type="HOGENOM" id="CLU_020682_0_0_1"/>
<feature type="region of interest" description="Disordered" evidence="1">
    <location>
        <begin position="1"/>
        <end position="20"/>
    </location>
</feature>
<organism evidence="3">
    <name type="scientific">Pseudozyma antarctica</name>
    <name type="common">Yeast</name>
    <name type="synonym">Candida antarctica</name>
    <dbReference type="NCBI Taxonomy" id="84753"/>
    <lineage>
        <taxon>Eukaryota</taxon>
        <taxon>Fungi</taxon>
        <taxon>Dikarya</taxon>
        <taxon>Basidiomycota</taxon>
        <taxon>Ustilaginomycotina</taxon>
        <taxon>Ustilaginomycetes</taxon>
        <taxon>Ustilaginales</taxon>
        <taxon>Ustilaginaceae</taxon>
        <taxon>Moesziomyces</taxon>
    </lineage>
</organism>
<proteinExistence type="predicted"/>
<accession>A0A081CHA7</accession>
<dbReference type="EMBL" id="DF830078">
    <property type="protein sequence ID" value="GAK66053.1"/>
    <property type="molecule type" value="Genomic_DNA"/>
</dbReference>
<dbReference type="Proteomes" id="UP000053758">
    <property type="component" value="Unassembled WGS sequence"/>
</dbReference>
<keyword evidence="2" id="KW-1133">Transmembrane helix</keyword>
<evidence type="ECO:0000313" key="3">
    <source>
        <dbReference type="EMBL" id="GAK66053.1"/>
    </source>
</evidence>
<keyword evidence="2" id="KW-0472">Membrane</keyword>
<evidence type="ECO:0000313" key="4">
    <source>
        <dbReference type="Proteomes" id="UP000053758"/>
    </source>
</evidence>
<keyword evidence="4" id="KW-1185">Reference proteome</keyword>
<evidence type="ECO:0000256" key="1">
    <source>
        <dbReference type="SAM" id="MobiDB-lite"/>
    </source>
</evidence>
<dbReference type="AlphaFoldDB" id="A0A081CHA7"/>
<protein>
    <submittedName>
        <fullName evidence="3">Uncharacterized protein</fullName>
    </submittedName>
</protein>
<evidence type="ECO:0000256" key="2">
    <source>
        <dbReference type="SAM" id="Phobius"/>
    </source>
</evidence>